<feature type="compositionally biased region" description="Polar residues" evidence="1">
    <location>
        <begin position="173"/>
        <end position="184"/>
    </location>
</feature>
<evidence type="ECO:0000313" key="2">
    <source>
        <dbReference type="EMBL" id="CCM64527.1"/>
    </source>
</evidence>
<name>R4Z6G2_9ACTN</name>
<proteinExistence type="predicted"/>
<evidence type="ECO:0000256" key="1">
    <source>
        <dbReference type="SAM" id="MobiDB-lite"/>
    </source>
</evidence>
<sequence>MEATFSPVRAKTLALQPSGTINPSAPESTVGLVQNVGATGRVAVGFERVVEAPPAADTGSLEPELHPTAKKVAPTGAPASAANSRRRSVSGTLRAAISPTSRVLLAALLYVGLHEVLGVGFQYLVDLVQQVVQLGLQLLAGLGRSTRRYRIVDLFVLLAGRCRLALCLSFSHEPSSVGHSTYSRPVTVGCPPPSPT</sequence>
<dbReference type="Proteomes" id="UP000018291">
    <property type="component" value="Unassembled WGS sequence"/>
</dbReference>
<dbReference type="EMBL" id="CANL01000035">
    <property type="protein sequence ID" value="CCM64527.1"/>
    <property type="molecule type" value="Genomic_DNA"/>
</dbReference>
<keyword evidence="3" id="KW-1185">Reference proteome</keyword>
<reference evidence="2 3" key="1">
    <citation type="journal article" date="2013" name="ISME J.">
        <title>Metabolic model for the filamentous 'Candidatus Microthrix parvicella' based on genomic and metagenomic analyses.</title>
        <authorList>
            <person name="Jon McIlroy S."/>
            <person name="Kristiansen R."/>
            <person name="Albertsen M."/>
            <person name="Michael Karst S."/>
            <person name="Rossetti S."/>
            <person name="Lund Nielsen J."/>
            <person name="Tandoi V."/>
            <person name="James Seviour R."/>
            <person name="Nielsen P.H."/>
        </authorList>
    </citation>
    <scope>NUCLEOTIDE SEQUENCE [LARGE SCALE GENOMIC DNA]</scope>
    <source>
        <strain evidence="2 3">RN1</strain>
    </source>
</reference>
<gene>
    <name evidence="2" type="ORF">BN381_400045</name>
</gene>
<feature type="region of interest" description="Disordered" evidence="1">
    <location>
        <begin position="173"/>
        <end position="196"/>
    </location>
</feature>
<dbReference type="AlphaFoldDB" id="R4Z6G2"/>
<organism evidence="2 3">
    <name type="scientific">Candidatus Neomicrothrix parvicella RN1</name>
    <dbReference type="NCBI Taxonomy" id="1229780"/>
    <lineage>
        <taxon>Bacteria</taxon>
        <taxon>Bacillati</taxon>
        <taxon>Actinomycetota</taxon>
        <taxon>Acidimicrobiia</taxon>
        <taxon>Acidimicrobiales</taxon>
        <taxon>Microthrixaceae</taxon>
        <taxon>Candidatus Neomicrothrix</taxon>
    </lineage>
</organism>
<evidence type="ECO:0000313" key="3">
    <source>
        <dbReference type="Proteomes" id="UP000018291"/>
    </source>
</evidence>
<accession>R4Z6G2</accession>
<dbReference type="HOGENOM" id="CLU_1388047_0_0_11"/>
<protein>
    <submittedName>
        <fullName evidence="2">Uncharacterized protein</fullName>
    </submittedName>
</protein>
<comment type="caution">
    <text evidence="2">The sequence shown here is derived from an EMBL/GenBank/DDBJ whole genome shotgun (WGS) entry which is preliminary data.</text>
</comment>
<dbReference type="STRING" id="1229780.BN381_400045"/>